<comment type="caution">
    <text evidence="2">The sequence shown here is derived from an EMBL/GenBank/DDBJ whole genome shotgun (WGS) entry which is preliminary data.</text>
</comment>
<protein>
    <recommendedName>
        <fullName evidence="1">DUF4296 domain-containing protein</fullName>
    </recommendedName>
</protein>
<evidence type="ECO:0000259" key="1">
    <source>
        <dbReference type="Pfam" id="PF14129"/>
    </source>
</evidence>
<feature type="domain" description="DUF4296" evidence="1">
    <location>
        <begin position="2"/>
        <end position="72"/>
    </location>
</feature>
<proteinExistence type="predicted"/>
<dbReference type="EMBL" id="BARU01019056">
    <property type="protein sequence ID" value="GAH48661.1"/>
    <property type="molecule type" value="Genomic_DNA"/>
</dbReference>
<evidence type="ECO:0000313" key="2">
    <source>
        <dbReference type="EMBL" id="GAH48661.1"/>
    </source>
</evidence>
<name>X1FSK9_9ZZZZ</name>
<reference evidence="2" key="1">
    <citation type="journal article" date="2014" name="Front. Microbiol.">
        <title>High frequency of phylogenetically diverse reductive dehalogenase-homologous genes in deep subseafloor sedimentary metagenomes.</title>
        <authorList>
            <person name="Kawai M."/>
            <person name="Futagami T."/>
            <person name="Toyoda A."/>
            <person name="Takaki Y."/>
            <person name="Nishi S."/>
            <person name="Hori S."/>
            <person name="Arai W."/>
            <person name="Tsubouchi T."/>
            <person name="Morono Y."/>
            <person name="Uchiyama I."/>
            <person name="Ito T."/>
            <person name="Fujiyama A."/>
            <person name="Inagaki F."/>
            <person name="Takami H."/>
        </authorList>
    </citation>
    <scope>NUCLEOTIDE SEQUENCE</scope>
    <source>
        <strain evidence="2">Expedition CK06-06</strain>
    </source>
</reference>
<dbReference type="InterPro" id="IPR025381">
    <property type="entry name" value="DUF4296"/>
</dbReference>
<gene>
    <name evidence="2" type="ORF">S03H2_31430</name>
</gene>
<dbReference type="Pfam" id="PF14129">
    <property type="entry name" value="DUF4296"/>
    <property type="match status" value="1"/>
</dbReference>
<dbReference type="AlphaFoldDB" id="X1FSK9"/>
<accession>X1FSK9</accession>
<organism evidence="2">
    <name type="scientific">marine sediment metagenome</name>
    <dbReference type="NCBI Taxonomy" id="412755"/>
    <lineage>
        <taxon>unclassified sequences</taxon>
        <taxon>metagenomes</taxon>
        <taxon>ecological metagenomes</taxon>
    </lineage>
</organism>
<sequence>MLTDLHLADGLLSLNEIRQEYEDMDSLGQYLSILESYGYSLNQLNNTMEHYSHDPEALDEIYEKVIAQLTEMEGEIKSSDQEATTAPNLWKGKTKWNLPGDGKQNKLEFEVPVKNPGIYKIIAEIKIYRYDESLEPAITAYFWFDNQTETGYRIYYPKTRIVKSGKKRTYRISQKVLNPKITHLRGYLLDHSQKPGDWQKYILVTDFRIEFEPINSPVK</sequence>